<organism evidence="2 3">
    <name type="scientific">Cotesia typhae</name>
    <dbReference type="NCBI Taxonomy" id="2053667"/>
    <lineage>
        <taxon>Eukaryota</taxon>
        <taxon>Metazoa</taxon>
        <taxon>Ecdysozoa</taxon>
        <taxon>Arthropoda</taxon>
        <taxon>Hexapoda</taxon>
        <taxon>Insecta</taxon>
        <taxon>Pterygota</taxon>
        <taxon>Neoptera</taxon>
        <taxon>Endopterygota</taxon>
        <taxon>Hymenoptera</taxon>
        <taxon>Apocrita</taxon>
        <taxon>Ichneumonoidea</taxon>
        <taxon>Braconidae</taxon>
        <taxon>Microgastrinae</taxon>
        <taxon>Cotesia</taxon>
    </lineage>
</organism>
<feature type="domain" description="CHK kinase-like" evidence="1">
    <location>
        <begin position="131"/>
        <end position="317"/>
    </location>
</feature>
<dbReference type="OrthoDB" id="191037at2759"/>
<evidence type="ECO:0000313" key="2">
    <source>
        <dbReference type="EMBL" id="KAG8035809.1"/>
    </source>
</evidence>
<name>A0A8J5V6M0_9HYME</name>
<reference evidence="2" key="2">
    <citation type="submission" date="2021-04" db="EMBL/GenBank/DDBJ databases">
        <title>Genome-wide patterns of bracovirus chromosomal integration into multiple host tissues during parasitism.</title>
        <authorList>
            <person name="Chebbi M.A.C."/>
        </authorList>
    </citation>
    <scope>NUCLEOTIDE SEQUENCE</scope>
    <source>
        <tissue evidence="2">Whole body</tissue>
    </source>
</reference>
<keyword evidence="3" id="KW-1185">Reference proteome</keyword>
<dbReference type="InterPro" id="IPR015897">
    <property type="entry name" value="CHK_kinase-like"/>
</dbReference>
<dbReference type="PANTHER" id="PTHR11012">
    <property type="entry name" value="PROTEIN KINASE-LIKE DOMAIN-CONTAINING"/>
    <property type="match status" value="1"/>
</dbReference>
<evidence type="ECO:0000259" key="1">
    <source>
        <dbReference type="SMART" id="SM00587"/>
    </source>
</evidence>
<accession>A0A8J5V6M0</accession>
<gene>
    <name evidence="2" type="ORF">G9C98_001465</name>
</gene>
<dbReference type="Pfam" id="PF02958">
    <property type="entry name" value="EcKL"/>
    <property type="match status" value="1"/>
</dbReference>
<dbReference type="EMBL" id="JAAOIC020000053">
    <property type="protein sequence ID" value="KAG8035809.1"/>
    <property type="molecule type" value="Genomic_DNA"/>
</dbReference>
<dbReference type="PANTHER" id="PTHR11012:SF30">
    <property type="entry name" value="PROTEIN KINASE-LIKE DOMAIN-CONTAINING"/>
    <property type="match status" value="1"/>
</dbReference>
<reference evidence="2" key="1">
    <citation type="submission" date="2020-03" db="EMBL/GenBank/DDBJ databases">
        <authorList>
            <person name="Chebbi M.A."/>
            <person name="Drezen J.M."/>
        </authorList>
    </citation>
    <scope>NUCLEOTIDE SEQUENCE</scope>
    <source>
        <tissue evidence="2">Whole body</tissue>
    </source>
</reference>
<protein>
    <recommendedName>
        <fullName evidence="1">CHK kinase-like domain-containing protein</fullName>
    </recommendedName>
</protein>
<sequence length="323" mass="37758">MDNKVSIELVEEIIPEIVHNRCFCDPGSREFIELDSVSIDKVSEPSSEVNDEGDKKYELLRGKIVIKFSSEPKTFFVIIKLLSKQAAEDDEDYKYFANEEMFYNKMTLEYKLDIYPKLYVADMGRYGRPIIVIEDLEAVSGYRHVHSKLDEDHLRMCLKAIARFHGRGLRLKYDKFNTFREFYAKLLHTNNIPDYSLHVNFTNKVTQYLDHHPNVNRKILKLFNDPVAEFKQEALNKDTEFLTICNGNVDLNNLLFRYENNKPTDVKIINWGSMRYSSPVIDWQIINFSQIGENISNIDIQRLLCDYLTALTEESPGIIDNVK</sequence>
<proteinExistence type="predicted"/>
<dbReference type="InterPro" id="IPR004119">
    <property type="entry name" value="EcKL"/>
</dbReference>
<dbReference type="Proteomes" id="UP000729913">
    <property type="component" value="Unassembled WGS sequence"/>
</dbReference>
<dbReference type="AlphaFoldDB" id="A0A8J5V6M0"/>
<dbReference type="SMART" id="SM00587">
    <property type="entry name" value="CHK"/>
    <property type="match status" value="1"/>
</dbReference>
<comment type="caution">
    <text evidence="2">The sequence shown here is derived from an EMBL/GenBank/DDBJ whole genome shotgun (WGS) entry which is preliminary data.</text>
</comment>
<evidence type="ECO:0000313" key="3">
    <source>
        <dbReference type="Proteomes" id="UP000729913"/>
    </source>
</evidence>